<dbReference type="AlphaFoldDB" id="A0AAV1JP37"/>
<organism evidence="15 16">
    <name type="scientific">Leptosia nina</name>
    <dbReference type="NCBI Taxonomy" id="320188"/>
    <lineage>
        <taxon>Eukaryota</taxon>
        <taxon>Metazoa</taxon>
        <taxon>Ecdysozoa</taxon>
        <taxon>Arthropoda</taxon>
        <taxon>Hexapoda</taxon>
        <taxon>Insecta</taxon>
        <taxon>Pterygota</taxon>
        <taxon>Neoptera</taxon>
        <taxon>Endopterygota</taxon>
        <taxon>Lepidoptera</taxon>
        <taxon>Glossata</taxon>
        <taxon>Ditrysia</taxon>
        <taxon>Papilionoidea</taxon>
        <taxon>Pieridae</taxon>
        <taxon>Pierinae</taxon>
        <taxon>Leptosia</taxon>
    </lineage>
</organism>
<evidence type="ECO:0000313" key="15">
    <source>
        <dbReference type="EMBL" id="CAK1550979.1"/>
    </source>
</evidence>
<evidence type="ECO:0000256" key="4">
    <source>
        <dbReference type="ARBA" id="ARBA00004406"/>
    </source>
</evidence>
<evidence type="ECO:0000256" key="3">
    <source>
        <dbReference type="ARBA" id="ARBA00004174"/>
    </source>
</evidence>
<dbReference type="PROSITE" id="PS00086">
    <property type="entry name" value="CYTOCHROME_P450"/>
    <property type="match status" value="1"/>
</dbReference>
<evidence type="ECO:0000256" key="9">
    <source>
        <dbReference type="ARBA" id="ARBA00022848"/>
    </source>
</evidence>
<comment type="cofactor">
    <cofactor evidence="1">
        <name>heme</name>
        <dbReference type="ChEBI" id="CHEBI:30413"/>
    </cofactor>
</comment>
<comment type="subcellular location">
    <subcellularLocation>
        <location evidence="4">Endoplasmic reticulum membrane</location>
        <topology evidence="4">Peripheral membrane protein</topology>
    </subcellularLocation>
    <subcellularLocation>
        <location evidence="3">Microsome membrane</location>
        <topology evidence="3">Peripheral membrane protein</topology>
    </subcellularLocation>
</comment>
<keyword evidence="13" id="KW-0472">Membrane</keyword>
<evidence type="ECO:0000256" key="12">
    <source>
        <dbReference type="ARBA" id="ARBA00023033"/>
    </source>
</evidence>
<dbReference type="InterPro" id="IPR017972">
    <property type="entry name" value="Cyt_P450_CS"/>
</dbReference>
<evidence type="ECO:0000256" key="14">
    <source>
        <dbReference type="RuleBase" id="RU000461"/>
    </source>
</evidence>
<dbReference type="GO" id="GO:0016705">
    <property type="term" value="F:oxidoreductase activity, acting on paired donors, with incorporation or reduction of molecular oxygen"/>
    <property type="evidence" value="ECO:0007669"/>
    <property type="project" value="InterPro"/>
</dbReference>
<comment type="similarity">
    <text evidence="5 14">Belongs to the cytochrome P450 family.</text>
</comment>
<keyword evidence="8" id="KW-0256">Endoplasmic reticulum</keyword>
<protein>
    <recommendedName>
        <fullName evidence="17">Cytochrome P450</fullName>
    </recommendedName>
</protein>
<comment type="caution">
    <text evidence="15">The sequence shown here is derived from an EMBL/GenBank/DDBJ whole genome shotgun (WGS) entry which is preliminary data.</text>
</comment>
<dbReference type="Proteomes" id="UP001497472">
    <property type="component" value="Unassembled WGS sequence"/>
</dbReference>
<dbReference type="PANTHER" id="PTHR24291:SF189">
    <property type="entry name" value="CYTOCHROME P450 4C3-RELATED"/>
    <property type="match status" value="1"/>
</dbReference>
<proteinExistence type="inferred from homology"/>
<comment type="function">
    <text evidence="2">May be involved in the metabolism of insect hormones and in the breakdown of synthetic insecticides.</text>
</comment>
<dbReference type="Gene3D" id="1.10.630.10">
    <property type="entry name" value="Cytochrome P450"/>
    <property type="match status" value="1"/>
</dbReference>
<gene>
    <name evidence="15" type="ORF">LNINA_LOCUS10165</name>
</gene>
<dbReference type="GO" id="GO:0004497">
    <property type="term" value="F:monooxygenase activity"/>
    <property type="evidence" value="ECO:0007669"/>
    <property type="project" value="UniProtKB-KW"/>
</dbReference>
<dbReference type="GO" id="GO:0005789">
    <property type="term" value="C:endoplasmic reticulum membrane"/>
    <property type="evidence" value="ECO:0007669"/>
    <property type="project" value="UniProtKB-SubCell"/>
</dbReference>
<evidence type="ECO:0008006" key="17">
    <source>
        <dbReference type="Google" id="ProtNLM"/>
    </source>
</evidence>
<evidence type="ECO:0000256" key="6">
    <source>
        <dbReference type="ARBA" id="ARBA00022617"/>
    </source>
</evidence>
<keyword evidence="6 14" id="KW-0349">Heme</keyword>
<dbReference type="InterPro" id="IPR001128">
    <property type="entry name" value="Cyt_P450"/>
</dbReference>
<keyword evidence="9" id="KW-0492">Microsome</keyword>
<dbReference type="InterPro" id="IPR036396">
    <property type="entry name" value="Cyt_P450_sf"/>
</dbReference>
<dbReference type="EMBL" id="CAVLEF010000103">
    <property type="protein sequence ID" value="CAK1550979.1"/>
    <property type="molecule type" value="Genomic_DNA"/>
</dbReference>
<evidence type="ECO:0000256" key="2">
    <source>
        <dbReference type="ARBA" id="ARBA00003690"/>
    </source>
</evidence>
<evidence type="ECO:0000256" key="5">
    <source>
        <dbReference type="ARBA" id="ARBA00010617"/>
    </source>
</evidence>
<evidence type="ECO:0000256" key="10">
    <source>
        <dbReference type="ARBA" id="ARBA00023002"/>
    </source>
</evidence>
<accession>A0AAV1JP37</accession>
<dbReference type="Pfam" id="PF00067">
    <property type="entry name" value="p450"/>
    <property type="match status" value="1"/>
</dbReference>
<dbReference type="SUPFAM" id="SSF48264">
    <property type="entry name" value="Cytochrome P450"/>
    <property type="match status" value="1"/>
</dbReference>
<keyword evidence="12 14" id="KW-0503">Monooxygenase</keyword>
<name>A0AAV1JP37_9NEOP</name>
<reference evidence="15 16" key="1">
    <citation type="submission" date="2023-11" db="EMBL/GenBank/DDBJ databases">
        <authorList>
            <person name="Okamura Y."/>
        </authorList>
    </citation>
    <scope>NUCLEOTIDE SEQUENCE [LARGE SCALE GENOMIC DNA]</scope>
</reference>
<evidence type="ECO:0000256" key="7">
    <source>
        <dbReference type="ARBA" id="ARBA00022723"/>
    </source>
</evidence>
<keyword evidence="7 14" id="KW-0479">Metal-binding</keyword>
<evidence type="ECO:0000256" key="11">
    <source>
        <dbReference type="ARBA" id="ARBA00023004"/>
    </source>
</evidence>
<dbReference type="PANTHER" id="PTHR24291">
    <property type="entry name" value="CYTOCHROME P450 FAMILY 4"/>
    <property type="match status" value="1"/>
</dbReference>
<sequence length="131" mass="14797">MSNRSHGRTRIVTKEDLQQLKLLERVLKESLPSGTILHPDSDIVISIYGIGRDPKEWGPDADCFEPDRFLPGRKTGLFIPFSCGPRNCLGYQLAFMSAKMALISILRRYKITGKIETSPAPQMEHTTYDES</sequence>
<dbReference type="GO" id="GO:0005506">
    <property type="term" value="F:iron ion binding"/>
    <property type="evidence" value="ECO:0007669"/>
    <property type="project" value="InterPro"/>
</dbReference>
<evidence type="ECO:0000256" key="1">
    <source>
        <dbReference type="ARBA" id="ARBA00001971"/>
    </source>
</evidence>
<evidence type="ECO:0000256" key="13">
    <source>
        <dbReference type="ARBA" id="ARBA00023136"/>
    </source>
</evidence>
<dbReference type="GO" id="GO:0020037">
    <property type="term" value="F:heme binding"/>
    <property type="evidence" value="ECO:0007669"/>
    <property type="project" value="InterPro"/>
</dbReference>
<keyword evidence="11 14" id="KW-0408">Iron</keyword>
<keyword evidence="16" id="KW-1185">Reference proteome</keyword>
<evidence type="ECO:0000256" key="8">
    <source>
        <dbReference type="ARBA" id="ARBA00022824"/>
    </source>
</evidence>
<evidence type="ECO:0000313" key="16">
    <source>
        <dbReference type="Proteomes" id="UP001497472"/>
    </source>
</evidence>
<keyword evidence="10 14" id="KW-0560">Oxidoreductase</keyword>
<dbReference type="InterPro" id="IPR050196">
    <property type="entry name" value="Cytochrome_P450_Monoox"/>
</dbReference>